<feature type="compositionally biased region" description="Basic and acidic residues" evidence="1">
    <location>
        <begin position="80"/>
        <end position="96"/>
    </location>
</feature>
<feature type="region of interest" description="Disordered" evidence="1">
    <location>
        <begin position="2282"/>
        <end position="2319"/>
    </location>
</feature>
<proteinExistence type="predicted"/>
<feature type="compositionally biased region" description="Basic and acidic residues" evidence="1">
    <location>
        <begin position="36"/>
        <end position="66"/>
    </location>
</feature>
<feature type="region of interest" description="Disordered" evidence="1">
    <location>
        <begin position="1893"/>
        <end position="1921"/>
    </location>
</feature>
<feature type="region of interest" description="Disordered" evidence="1">
    <location>
        <begin position="830"/>
        <end position="895"/>
    </location>
</feature>
<name>A0A0G4G254_9ALVE</name>
<feature type="region of interest" description="Disordered" evidence="1">
    <location>
        <begin position="2420"/>
        <end position="2444"/>
    </location>
</feature>
<organism evidence="2">
    <name type="scientific">Chromera velia CCMP2878</name>
    <dbReference type="NCBI Taxonomy" id="1169474"/>
    <lineage>
        <taxon>Eukaryota</taxon>
        <taxon>Sar</taxon>
        <taxon>Alveolata</taxon>
        <taxon>Colpodellida</taxon>
        <taxon>Chromeraceae</taxon>
        <taxon>Chromera</taxon>
    </lineage>
</organism>
<feature type="compositionally biased region" description="Polar residues" evidence="1">
    <location>
        <begin position="2428"/>
        <end position="2443"/>
    </location>
</feature>
<feature type="compositionally biased region" description="Polar residues" evidence="1">
    <location>
        <begin position="2181"/>
        <end position="2193"/>
    </location>
</feature>
<feature type="compositionally biased region" description="Basic and acidic residues" evidence="1">
    <location>
        <begin position="867"/>
        <end position="888"/>
    </location>
</feature>
<feature type="compositionally biased region" description="Basic and acidic residues" evidence="1">
    <location>
        <begin position="988"/>
        <end position="1024"/>
    </location>
</feature>
<feature type="compositionally biased region" description="Basic and acidic residues" evidence="1">
    <location>
        <begin position="2007"/>
        <end position="2038"/>
    </location>
</feature>
<dbReference type="EMBL" id="CDMZ01000824">
    <property type="protein sequence ID" value="CEM22158.1"/>
    <property type="molecule type" value="Genomic_DNA"/>
</dbReference>
<sequence length="2595" mass="276833">MRRGRSPPRHQSDLDFPTFAELHQRNSEALQNFSRTQKEREREHREREKELREKTHPPFPSPDREAISALRRLIYPSRSGNREEQPTKTREEKDGELQNHLFAMQSKSSAQRGTFFGTYRRQSAEDRRMQRATEQNCIACNLTARPSCPSEHAISETESQATRKTNRTKKKKTPSPPRGKQEGEGALFSGLEIAALSRFNTQDVSSMTVKEATEMVRMQQQLLHLLDSQNRALRDRLCVGDGERQPEPPLGMGVDLFHSPEGPTSARVDPHKLGAGIQENLIGRAQPQESFAPRQTTQGEEFERGLTGEEEAKLQGRPISEVEAKISLALNQNSIPFPPVTATAMGGGNEGLPLPLQALPAPLPALTSLSNTPSRYPTRQESLPNSSEMIPHPCGPSYPYNDQCVLMTSPPNPRGIPPSAYTPISTPPLRLSPPPNFTFGVAQSKNARALQSPTRPHANETRSKGHANTRTVTAPFQPPSRSLPPERKGNFQIPDTQFYHKDPAIDQYCTFANYPHTRETQLNAASFPLPPTTMSHFEQRRLNRPPPSTALENANSQPLMPPMPNKQTQGPTAQGAQGTPNPLYAVTTTTTRVDARVRLNPARSTEMSREEKDALQGREQPQPPSHSPQGEERKQTSQDTNHNCALHRHRMCDRHKRAEGARRTQSQPVGEDGRQQERDQAERRGGRHHPGGATNETCRQSQSPEASASKKAPPSPQQQRASTSCPPPCIHSQNPFAVYPFCAMPWPYQQHFGTAMASPPLSQSPNGGALSPCALNLLQLHAASAAAAARALLNPNQQPGSACFQCPLSSVDPAGLCDSCPLRALKTEDVQKKENECPSKNSQRCRKSPPTCPRKQTSRGAGDAQADLERERERAGVRPEQVEREVEGGRGSVSMKPSRVVVIRQGRTEELWVDRKGRGEVLRLDSGPLDELSQGLSTSEFVRTPPSQAAPRIPQRPSRGRAERGRKGRRRLGSADVVLMTLNGSGRGGERERETKKEDPGDKRGQGQERGERGSLEGDIRSGGEGENVCIFYPEQGQEGKPQDGVAVQHGLSSSQGPSVFVEVPVEGGGEGQEQQPVFVEVPPARSLVQPGYITSSAGDGGTRPSVAGPQNEEGQQQVTGTRRMSAGSQPSTAHGSSPDTLHDQVVFGQSAVDNEGKPPIRRVPTGWAPLQAPSDHVFFESGVSGKPEKGPIRRVPTGWVQAPSDHVMFESGVSGIPEKGPIRRVPTGWVQAPSDHVLFESGVSGKPEKGPIRRVPTGWVAAPPSTEFSEHVSFDPNVGPSRGLVQRVPTGWVLASAPSDLSGVQGDQAAGGGKAFEGSNSLAPPSEDAAAPSHSGGGSSQRLHTGWISRLTSAQFATMQATGNDPSTGEVEGGGQGVGFGQSAVDNEGKPPIRRVPTGWAPLQAPSDHVFFESGVSGKSEKGPIRRVPTGWVQAPSDHVMFESGLSGKPEKGPIRRVPTGWVAAPPSTEFSEHVSFDPNVSPSRGLVRRVPTGWVRLEPEEKDAGGASPSGSMHVLFESGAVGKVEKGPIQRVPTGFVFSAPEPSEEDESQWDAGASRRVVGVASGGEQVLFESGATRKTEKGFLKRVPTGWIPSPLPSDCDIGQVVAFEGPALIKPPKGFLQRTPTPWPHSMPTMSNCDGVSEAGGASSKLHLSQEDQPGQGESNEEKEKEKEMGVGFGQSAVDNEGNPPIRRVPTGWVQAPSDHVLFESGVSGKPEKGPIRRVPTGWVAAPPSTEFSEHVSFDPNVGPSRGLVQRVPTGWVLSSDGSRHVLFESEAMRKPYTGPVPRVPTGYVGLAPRIMFESGVSEKPEKGFIQRVPTPWPGALPSEYSQALLSEYSQALSASAVPSSGPSQIFQRTGQSGELEFAQLQPDGSLQILETLPADSPALHQEEEKEKGNEPVEGECEGKENEKTSSGRFRKILKTTPTGTEMTLAQAMSIEQDRDQISAELQDIIERISRDEDKDGRNSLNVSERDSQYLQLSTVMEGQEKEAEAEGETEGDGAGEREKKRESKEANEESAGRAAEREGRTEEGAQKTAGGHEGARERGPVAGIRDGDLETVVRRGPAERIEVPSRSCSQDSGVGSPAPDRGRGAHTQAAALPPSDAARASTGGGLVLPRGTAPPSSAAPSGSSSTDGMGGPMDTVRETGKQASAGSGPAAEGGSAGQEAAGVKKTNARVSVSSTDSESTPAGGGQSGTSKKSNLCSSKPPNSAQSLRQRFANDKAGRRSVNFGSDTKTTEGKGPMNAFPPEWKELRKQGSSTSIRSFLLGQTAPAGLGGLCGSSSPSAAGGGQGGPQGRAQRAKSGPAPLSSPSVPMMAVSTGSTQARHVGMSMGSLKPEKGPIARIPTGWLPEISDDISVTGSEFLVQRSRGGHMGGVGGARGQHAVQGGRGDALVLQPSALPLVLHPHEAAEADDAQSAASGLTQPQPQALQVAQTSDGRRVLLQAPLQGDGRRIQRVPTGWVEIAGGSSSVISASEAERSMPSEGRGVAGGVTFEPAAVQHTGGRLSRVPTGYIWMSPEGTRSGSESEVSFALAQSGGRGHLVTFEGAARRKPPGQPIQRVPTGYVHIPVAMMNSDMSEGGSSYSQMQ</sequence>
<feature type="compositionally biased region" description="Low complexity" evidence="1">
    <location>
        <begin position="567"/>
        <end position="592"/>
    </location>
</feature>
<feature type="region of interest" description="Disordered" evidence="1">
    <location>
        <begin position="1093"/>
        <end position="1142"/>
    </location>
</feature>
<feature type="compositionally biased region" description="Basic and acidic residues" evidence="1">
    <location>
        <begin position="606"/>
        <end position="616"/>
    </location>
</feature>
<feature type="region of interest" description="Disordered" evidence="1">
    <location>
        <begin position="1961"/>
        <end position="2267"/>
    </location>
</feature>
<feature type="region of interest" description="Disordered" evidence="1">
    <location>
        <begin position="1304"/>
        <end position="1344"/>
    </location>
</feature>
<protein>
    <submittedName>
        <fullName evidence="2">Uncharacterized protein</fullName>
    </submittedName>
</protein>
<feature type="compositionally biased region" description="Basic and acidic residues" evidence="1">
    <location>
        <begin position="1893"/>
        <end position="1918"/>
    </location>
</feature>
<feature type="compositionally biased region" description="Basic and acidic residues" evidence="1">
    <location>
        <begin position="2046"/>
        <end position="2076"/>
    </location>
</feature>
<feature type="compositionally biased region" description="Polar residues" evidence="1">
    <location>
        <begin position="694"/>
        <end position="706"/>
    </location>
</feature>
<feature type="region of interest" description="Disordered" evidence="1">
    <location>
        <begin position="145"/>
        <end position="185"/>
    </location>
</feature>
<feature type="compositionally biased region" description="Polar residues" evidence="1">
    <location>
        <begin position="934"/>
        <end position="947"/>
    </location>
</feature>
<feature type="compositionally biased region" description="Polar residues" evidence="1">
    <location>
        <begin position="2201"/>
        <end position="2221"/>
    </location>
</feature>
<feature type="region of interest" description="Disordered" evidence="1">
    <location>
        <begin position="539"/>
        <end position="726"/>
    </location>
</feature>
<feature type="compositionally biased region" description="Basic and acidic residues" evidence="1">
    <location>
        <begin position="1668"/>
        <end position="1677"/>
    </location>
</feature>
<dbReference type="VEuPathDB" id="CryptoDB:Cvel_19898"/>
<feature type="region of interest" description="Disordered" evidence="1">
    <location>
        <begin position="24"/>
        <end position="96"/>
    </location>
</feature>
<feature type="region of interest" description="Disordered" evidence="1">
    <location>
        <begin position="1628"/>
        <end position="1700"/>
    </location>
</feature>
<feature type="compositionally biased region" description="Basic and acidic residues" evidence="1">
    <location>
        <begin position="1961"/>
        <end position="1980"/>
    </location>
</feature>
<feature type="region of interest" description="Disordered" evidence="1">
    <location>
        <begin position="447"/>
        <end position="494"/>
    </location>
</feature>
<evidence type="ECO:0000256" key="1">
    <source>
        <dbReference type="SAM" id="MobiDB-lite"/>
    </source>
</evidence>
<feature type="compositionally biased region" description="Basic residues" evidence="1">
    <location>
        <begin position="645"/>
        <end position="655"/>
    </location>
</feature>
<feature type="region of interest" description="Disordered" evidence="1">
    <location>
        <begin position="368"/>
        <end position="387"/>
    </location>
</feature>
<feature type="compositionally biased region" description="Polar residues" evidence="1">
    <location>
        <begin position="1113"/>
        <end position="1140"/>
    </location>
</feature>
<accession>A0A0G4G254</accession>
<feature type="compositionally biased region" description="Basic and acidic residues" evidence="1">
    <location>
        <begin position="671"/>
        <end position="684"/>
    </location>
</feature>
<feature type="compositionally biased region" description="Low complexity" evidence="1">
    <location>
        <begin position="2155"/>
        <end position="2174"/>
    </location>
</feature>
<evidence type="ECO:0000313" key="2">
    <source>
        <dbReference type="EMBL" id="CEM22158.1"/>
    </source>
</evidence>
<feature type="compositionally biased region" description="Low complexity" evidence="1">
    <location>
        <begin position="2102"/>
        <end position="2114"/>
    </location>
</feature>
<reference evidence="2" key="1">
    <citation type="submission" date="2014-11" db="EMBL/GenBank/DDBJ databases">
        <authorList>
            <person name="Otto D Thomas"/>
            <person name="Naeem Raeece"/>
        </authorList>
    </citation>
    <scope>NUCLEOTIDE SEQUENCE</scope>
</reference>
<feature type="compositionally biased region" description="Low complexity" evidence="1">
    <location>
        <begin position="2124"/>
        <end position="2139"/>
    </location>
</feature>
<gene>
    <name evidence="2" type="ORF">Cvel_19898</name>
</gene>
<feature type="region of interest" description="Disordered" evidence="1">
    <location>
        <begin position="926"/>
        <end position="1060"/>
    </location>
</feature>
<feature type="compositionally biased region" description="Basic residues" evidence="1">
    <location>
        <begin position="164"/>
        <end position="173"/>
    </location>
</feature>